<sequence>MDNQPFTGLKHVGNLTEENVLKNHLSGVIVVTLIAHLEQLCPTTPKEYGSVLTTKLTMILIVARDWSRIASRFEGRLSFYTLQFERDNQSFMGLKHVGNLTEEDVHINHLPGIIVVTRVAHGTTTQVGNAIELISHAILTLYMAVWHAK</sequence>
<organism evidence="1 2">
    <name type="scientific">Smallanthus sonchifolius</name>
    <dbReference type="NCBI Taxonomy" id="185202"/>
    <lineage>
        <taxon>Eukaryota</taxon>
        <taxon>Viridiplantae</taxon>
        <taxon>Streptophyta</taxon>
        <taxon>Embryophyta</taxon>
        <taxon>Tracheophyta</taxon>
        <taxon>Spermatophyta</taxon>
        <taxon>Magnoliopsida</taxon>
        <taxon>eudicotyledons</taxon>
        <taxon>Gunneridae</taxon>
        <taxon>Pentapetalae</taxon>
        <taxon>asterids</taxon>
        <taxon>campanulids</taxon>
        <taxon>Asterales</taxon>
        <taxon>Asteraceae</taxon>
        <taxon>Asteroideae</taxon>
        <taxon>Heliantheae alliance</taxon>
        <taxon>Millerieae</taxon>
        <taxon>Smallanthus</taxon>
    </lineage>
</organism>
<reference evidence="1 2" key="2">
    <citation type="journal article" date="2022" name="Mol. Ecol. Resour.">
        <title>The genomes of chicory, endive, great burdock and yacon provide insights into Asteraceae paleo-polyploidization history and plant inulin production.</title>
        <authorList>
            <person name="Fan W."/>
            <person name="Wang S."/>
            <person name="Wang H."/>
            <person name="Wang A."/>
            <person name="Jiang F."/>
            <person name="Liu H."/>
            <person name="Zhao H."/>
            <person name="Xu D."/>
            <person name="Zhang Y."/>
        </authorList>
    </citation>
    <scope>NUCLEOTIDE SEQUENCE [LARGE SCALE GENOMIC DNA]</scope>
    <source>
        <strain evidence="2">cv. Yunnan</strain>
        <tissue evidence="1">Leaves</tissue>
    </source>
</reference>
<protein>
    <submittedName>
        <fullName evidence="1">Uncharacterized protein</fullName>
    </submittedName>
</protein>
<evidence type="ECO:0000313" key="1">
    <source>
        <dbReference type="EMBL" id="KAI3755200.1"/>
    </source>
</evidence>
<dbReference type="EMBL" id="CM042035">
    <property type="protein sequence ID" value="KAI3755200.1"/>
    <property type="molecule type" value="Genomic_DNA"/>
</dbReference>
<accession>A0ACB9E934</accession>
<gene>
    <name evidence="1" type="ORF">L1987_54996</name>
</gene>
<evidence type="ECO:0000313" key="2">
    <source>
        <dbReference type="Proteomes" id="UP001056120"/>
    </source>
</evidence>
<name>A0ACB9E934_9ASTR</name>
<keyword evidence="2" id="KW-1185">Reference proteome</keyword>
<proteinExistence type="predicted"/>
<dbReference type="Proteomes" id="UP001056120">
    <property type="component" value="Linkage Group LG18"/>
</dbReference>
<comment type="caution">
    <text evidence="1">The sequence shown here is derived from an EMBL/GenBank/DDBJ whole genome shotgun (WGS) entry which is preliminary data.</text>
</comment>
<reference evidence="2" key="1">
    <citation type="journal article" date="2022" name="Mol. Ecol. Resour.">
        <title>The genomes of chicory, endive, great burdock and yacon provide insights into Asteraceae palaeo-polyploidization history and plant inulin production.</title>
        <authorList>
            <person name="Fan W."/>
            <person name="Wang S."/>
            <person name="Wang H."/>
            <person name="Wang A."/>
            <person name="Jiang F."/>
            <person name="Liu H."/>
            <person name="Zhao H."/>
            <person name="Xu D."/>
            <person name="Zhang Y."/>
        </authorList>
    </citation>
    <scope>NUCLEOTIDE SEQUENCE [LARGE SCALE GENOMIC DNA]</scope>
    <source>
        <strain evidence="2">cv. Yunnan</strain>
    </source>
</reference>